<organism evidence="2">
    <name type="scientific">marine metagenome</name>
    <dbReference type="NCBI Taxonomy" id="408172"/>
    <lineage>
        <taxon>unclassified sequences</taxon>
        <taxon>metagenomes</taxon>
        <taxon>ecological metagenomes</taxon>
    </lineage>
</organism>
<dbReference type="SUPFAM" id="SSF51230">
    <property type="entry name" value="Single hybrid motif"/>
    <property type="match status" value="1"/>
</dbReference>
<name>A0A383CZD0_9ZZZZ</name>
<sequence length="40" mass="4609">MEEGIVLVWNKKEGEDFLRGDILLELETDKMAVEVPAFED</sequence>
<feature type="domain" description="Lipoyl-binding" evidence="1">
    <location>
        <begin position="1"/>
        <end position="38"/>
    </location>
</feature>
<feature type="non-terminal residue" evidence="2">
    <location>
        <position position="40"/>
    </location>
</feature>
<reference evidence="2" key="1">
    <citation type="submission" date="2018-05" db="EMBL/GenBank/DDBJ databases">
        <authorList>
            <person name="Lanie J.A."/>
            <person name="Ng W.-L."/>
            <person name="Kazmierczak K.M."/>
            <person name="Andrzejewski T.M."/>
            <person name="Davidsen T.M."/>
            <person name="Wayne K.J."/>
            <person name="Tettelin H."/>
            <person name="Glass J.I."/>
            <person name="Rusch D."/>
            <person name="Podicherti R."/>
            <person name="Tsui H.-C.T."/>
            <person name="Winkler M.E."/>
        </authorList>
    </citation>
    <scope>NUCLEOTIDE SEQUENCE</scope>
</reference>
<accession>A0A383CZD0</accession>
<proteinExistence type="predicted"/>
<evidence type="ECO:0000259" key="1">
    <source>
        <dbReference type="Pfam" id="PF00364"/>
    </source>
</evidence>
<dbReference type="Gene3D" id="2.40.50.100">
    <property type="match status" value="1"/>
</dbReference>
<dbReference type="InterPro" id="IPR011053">
    <property type="entry name" value="Single_hybrid_motif"/>
</dbReference>
<dbReference type="Pfam" id="PF00364">
    <property type="entry name" value="Biotin_lipoyl"/>
    <property type="match status" value="1"/>
</dbReference>
<dbReference type="InterPro" id="IPR000089">
    <property type="entry name" value="Biotin_lipoyl"/>
</dbReference>
<dbReference type="CDD" id="cd06849">
    <property type="entry name" value="lipoyl_domain"/>
    <property type="match status" value="1"/>
</dbReference>
<protein>
    <recommendedName>
        <fullName evidence="1">Lipoyl-binding domain-containing protein</fullName>
    </recommendedName>
</protein>
<gene>
    <name evidence="2" type="ORF">METZ01_LOCUS490436</name>
</gene>
<dbReference type="EMBL" id="UINC01213002">
    <property type="protein sequence ID" value="SVE37582.1"/>
    <property type="molecule type" value="Genomic_DNA"/>
</dbReference>
<evidence type="ECO:0000313" key="2">
    <source>
        <dbReference type="EMBL" id="SVE37582.1"/>
    </source>
</evidence>
<dbReference type="AlphaFoldDB" id="A0A383CZD0"/>